<keyword evidence="4" id="KW-1185">Reference proteome</keyword>
<accession>A0ABQ5GMS0</accession>
<feature type="domain" description="DUF4283" evidence="2">
    <location>
        <begin position="191"/>
        <end position="244"/>
    </location>
</feature>
<dbReference type="InterPro" id="IPR025558">
    <property type="entry name" value="DUF4283"/>
</dbReference>
<name>A0ABQ5GMS0_9ASTR</name>
<evidence type="ECO:0000259" key="2">
    <source>
        <dbReference type="Pfam" id="PF14111"/>
    </source>
</evidence>
<evidence type="ECO:0000313" key="4">
    <source>
        <dbReference type="Proteomes" id="UP001151760"/>
    </source>
</evidence>
<feature type="compositionally biased region" description="Low complexity" evidence="1">
    <location>
        <begin position="83"/>
        <end position="102"/>
    </location>
</feature>
<dbReference type="Proteomes" id="UP001151760">
    <property type="component" value="Unassembled WGS sequence"/>
</dbReference>
<feature type="compositionally biased region" description="Polar residues" evidence="1">
    <location>
        <begin position="110"/>
        <end position="143"/>
    </location>
</feature>
<proteinExistence type="predicted"/>
<reference evidence="3" key="1">
    <citation type="journal article" date="2022" name="Int. J. Mol. Sci.">
        <title>Draft Genome of Tanacetum Coccineum: Genomic Comparison of Closely Related Tanacetum-Family Plants.</title>
        <authorList>
            <person name="Yamashiro T."/>
            <person name="Shiraishi A."/>
            <person name="Nakayama K."/>
            <person name="Satake H."/>
        </authorList>
    </citation>
    <scope>NUCLEOTIDE SEQUENCE</scope>
</reference>
<comment type="caution">
    <text evidence="3">The sequence shown here is derived from an EMBL/GenBank/DDBJ whole genome shotgun (WGS) entry which is preliminary data.</text>
</comment>
<evidence type="ECO:0000313" key="3">
    <source>
        <dbReference type="EMBL" id="GJT76489.1"/>
    </source>
</evidence>
<dbReference type="Pfam" id="PF14111">
    <property type="entry name" value="DUF4283"/>
    <property type="match status" value="1"/>
</dbReference>
<organism evidence="3 4">
    <name type="scientific">Tanacetum coccineum</name>
    <dbReference type="NCBI Taxonomy" id="301880"/>
    <lineage>
        <taxon>Eukaryota</taxon>
        <taxon>Viridiplantae</taxon>
        <taxon>Streptophyta</taxon>
        <taxon>Embryophyta</taxon>
        <taxon>Tracheophyta</taxon>
        <taxon>Spermatophyta</taxon>
        <taxon>Magnoliopsida</taxon>
        <taxon>eudicotyledons</taxon>
        <taxon>Gunneridae</taxon>
        <taxon>Pentapetalae</taxon>
        <taxon>asterids</taxon>
        <taxon>campanulids</taxon>
        <taxon>Asterales</taxon>
        <taxon>Asteraceae</taxon>
        <taxon>Asteroideae</taxon>
        <taxon>Anthemideae</taxon>
        <taxon>Anthemidinae</taxon>
        <taxon>Tanacetum</taxon>
    </lineage>
</organism>
<dbReference type="EMBL" id="BQNB010018629">
    <property type="protein sequence ID" value="GJT76489.1"/>
    <property type="molecule type" value="Genomic_DNA"/>
</dbReference>
<evidence type="ECO:0000256" key="1">
    <source>
        <dbReference type="SAM" id="MobiDB-lite"/>
    </source>
</evidence>
<sequence length="347" mass="37618">MELQRQRESKQKDQWSCCLDLISIPVLMVANVLNPIDMGSFYCFVFCGWLNVSMQKEFLGLGGGGGNHKKKDGGKTSESQPASNVIGSGINSNSGNVTGSGNQNAGNGGDSNSPLDSNVNGSGNATHTQIDQNKTSTTDSVSSPIGIASSPSVSLAILVKSDTSCKSVNFRTLITPAGNGAYVFVSKESNTWSKFGVVKSMMIKDIFFFKFRSKVGMESMLENGLWLIDNVPLILKKWTPNVNIMTEDVCNIPVLVKFHDILIIVFIEDRESYARAMVKLQVDVELKDTIVVVVPKFFNTIRVEPVQSTKKTDKASAKSKVTKATNALTSTSNSFNALNTLVDEDDC</sequence>
<feature type="region of interest" description="Disordered" evidence="1">
    <location>
        <begin position="64"/>
        <end position="143"/>
    </location>
</feature>
<gene>
    <name evidence="3" type="ORF">Tco_1043214</name>
</gene>
<reference evidence="3" key="2">
    <citation type="submission" date="2022-01" db="EMBL/GenBank/DDBJ databases">
        <authorList>
            <person name="Yamashiro T."/>
            <person name="Shiraishi A."/>
            <person name="Satake H."/>
            <person name="Nakayama K."/>
        </authorList>
    </citation>
    <scope>NUCLEOTIDE SEQUENCE</scope>
</reference>
<protein>
    <submittedName>
        <fullName evidence="3">Zinc knuckle CX2CX4HX4C containing protein</fullName>
    </submittedName>
</protein>